<reference evidence="2 3" key="1">
    <citation type="journal article" date="2017" name="Poromechanics V (2013)">
        <title>Genomic Characterization of the Arsenic-Tolerant Actinobacterium, &lt;i&gt;Rhodococcus erythropolis&lt;/i&gt; S43.</title>
        <authorList>
            <person name="Retamal-Morales G."/>
            <person name="Mehnert M."/>
            <person name="Schwabe R."/>
            <person name="Tischler D."/>
            <person name="Schloemann M."/>
            <person name="Levican G.J."/>
        </authorList>
    </citation>
    <scope>NUCLEOTIDE SEQUENCE [LARGE SCALE GENOMIC DNA]</scope>
    <source>
        <strain evidence="2 3">S43</strain>
    </source>
</reference>
<organism evidence="2 3">
    <name type="scientific">Rhodococcus erythropolis</name>
    <name type="common">Arthrobacter picolinophilus</name>
    <dbReference type="NCBI Taxonomy" id="1833"/>
    <lineage>
        <taxon>Bacteria</taxon>
        <taxon>Bacillati</taxon>
        <taxon>Actinomycetota</taxon>
        <taxon>Actinomycetes</taxon>
        <taxon>Mycobacteriales</taxon>
        <taxon>Nocardiaceae</taxon>
        <taxon>Rhodococcus</taxon>
        <taxon>Rhodococcus erythropolis group</taxon>
    </lineage>
</organism>
<accession>A0A5N5DW95</accession>
<gene>
    <name evidence="2" type="ORF">BS297_29445</name>
</gene>
<feature type="transmembrane region" description="Helical" evidence="1">
    <location>
        <begin position="37"/>
        <end position="56"/>
    </location>
</feature>
<keyword evidence="1" id="KW-1133">Transmembrane helix</keyword>
<dbReference type="Proteomes" id="UP000325576">
    <property type="component" value="Unassembled WGS sequence"/>
</dbReference>
<evidence type="ECO:0000256" key="1">
    <source>
        <dbReference type="SAM" id="Phobius"/>
    </source>
</evidence>
<dbReference type="GO" id="GO:0016740">
    <property type="term" value="F:transferase activity"/>
    <property type="evidence" value="ECO:0007669"/>
    <property type="project" value="UniProtKB-KW"/>
</dbReference>
<keyword evidence="2" id="KW-0808">Transferase</keyword>
<proteinExistence type="predicted"/>
<keyword evidence="1" id="KW-0472">Membrane</keyword>
<evidence type="ECO:0000313" key="3">
    <source>
        <dbReference type="Proteomes" id="UP000325576"/>
    </source>
</evidence>
<feature type="transmembrane region" description="Helical" evidence="1">
    <location>
        <begin position="76"/>
        <end position="96"/>
    </location>
</feature>
<evidence type="ECO:0000313" key="2">
    <source>
        <dbReference type="EMBL" id="KAB2581711.1"/>
    </source>
</evidence>
<feature type="non-terminal residue" evidence="2">
    <location>
        <position position="108"/>
    </location>
</feature>
<comment type="caution">
    <text evidence="2">The sequence shown here is derived from an EMBL/GenBank/DDBJ whole genome shotgun (WGS) entry which is preliminary data.</text>
</comment>
<dbReference type="AlphaFoldDB" id="A0A5N5DW95"/>
<protein>
    <submittedName>
        <fullName evidence="2">Polyprenyl glycosylphosphotransferase</fullName>
    </submittedName>
</protein>
<sequence length="108" mass="11641">MSALDMSMAPSLGYRRPRIVPDSRAEFSSRAAWQHRYIRALTVTDSLIVVGAVSAAQWLRFGAAPTAVDARELGQFSYTGLSIGVVVAWLATLQIFRTRSASVIGSGP</sequence>
<keyword evidence="1" id="KW-0812">Transmembrane</keyword>
<dbReference type="EMBL" id="MRBO01000803">
    <property type="protein sequence ID" value="KAB2581711.1"/>
    <property type="molecule type" value="Genomic_DNA"/>
</dbReference>
<name>A0A5N5DW95_RHOER</name>